<dbReference type="EMBL" id="JAAGAX010000008">
    <property type="protein sequence ID" value="KAF2307176.1"/>
    <property type="molecule type" value="Genomic_DNA"/>
</dbReference>
<evidence type="ECO:0000256" key="1">
    <source>
        <dbReference type="ARBA" id="ARBA00000900"/>
    </source>
</evidence>
<keyword evidence="5" id="KW-0863">Zinc-finger</keyword>
<comment type="catalytic activity">
    <reaction evidence="1">
        <text>S-ubiquitinyl-[E2 ubiquitin-conjugating enzyme]-L-cysteine + [acceptor protein]-L-lysine = [E2 ubiquitin-conjugating enzyme]-L-cysteine + N(6)-ubiquitinyl-[acceptor protein]-L-lysine.</text>
        <dbReference type="EC" id="2.3.2.27"/>
    </reaction>
</comment>
<evidence type="ECO:0000256" key="3">
    <source>
        <dbReference type="ARBA" id="ARBA00022679"/>
    </source>
</evidence>
<dbReference type="GO" id="GO:0061630">
    <property type="term" value="F:ubiquitin protein ligase activity"/>
    <property type="evidence" value="ECO:0007669"/>
    <property type="project" value="UniProtKB-EC"/>
</dbReference>
<evidence type="ECO:0000256" key="8">
    <source>
        <dbReference type="SAM" id="SignalP"/>
    </source>
</evidence>
<accession>A0A6A6M4F5</accession>
<dbReference type="PANTHER" id="PTHR22996:SF4">
    <property type="entry name" value="E3 UBIQUITIN-PROTEIN LIGASE LUL4-RELATED"/>
    <property type="match status" value="1"/>
</dbReference>
<keyword evidence="7" id="KW-0862">Zinc</keyword>
<evidence type="ECO:0000256" key="7">
    <source>
        <dbReference type="ARBA" id="ARBA00022833"/>
    </source>
</evidence>
<keyword evidence="11" id="KW-1185">Reference proteome</keyword>
<reference evidence="10 11" key="1">
    <citation type="journal article" date="2020" name="Mol. Plant">
        <title>The Chromosome-Based Rubber Tree Genome Provides New Insights into Spurge Genome Evolution and Rubber Biosynthesis.</title>
        <authorList>
            <person name="Liu J."/>
            <person name="Shi C."/>
            <person name="Shi C.C."/>
            <person name="Li W."/>
            <person name="Zhang Q.J."/>
            <person name="Zhang Y."/>
            <person name="Li K."/>
            <person name="Lu H.F."/>
            <person name="Shi C."/>
            <person name="Zhu S.T."/>
            <person name="Xiao Z.Y."/>
            <person name="Nan H."/>
            <person name="Yue Y."/>
            <person name="Zhu X.G."/>
            <person name="Wu Y."/>
            <person name="Hong X.N."/>
            <person name="Fan G.Y."/>
            <person name="Tong Y."/>
            <person name="Zhang D."/>
            <person name="Mao C.L."/>
            <person name="Liu Y.L."/>
            <person name="Hao S.J."/>
            <person name="Liu W.Q."/>
            <person name="Lv M.Q."/>
            <person name="Zhang H.B."/>
            <person name="Liu Y."/>
            <person name="Hu-Tang G.R."/>
            <person name="Wang J.P."/>
            <person name="Wang J.H."/>
            <person name="Sun Y.H."/>
            <person name="Ni S.B."/>
            <person name="Chen W.B."/>
            <person name="Zhang X.C."/>
            <person name="Jiao Y.N."/>
            <person name="Eichler E.E."/>
            <person name="Li G.H."/>
            <person name="Liu X."/>
            <person name="Gao L.Z."/>
        </authorList>
    </citation>
    <scope>NUCLEOTIDE SEQUENCE [LARGE SCALE GENOMIC DNA]</scope>
    <source>
        <strain evidence="11">cv. GT1</strain>
        <tissue evidence="10">Leaf</tissue>
    </source>
</reference>
<evidence type="ECO:0000256" key="5">
    <source>
        <dbReference type="ARBA" id="ARBA00022771"/>
    </source>
</evidence>
<evidence type="ECO:0000256" key="4">
    <source>
        <dbReference type="ARBA" id="ARBA00022723"/>
    </source>
</evidence>
<evidence type="ECO:0000313" key="10">
    <source>
        <dbReference type="EMBL" id="KAF2307176.1"/>
    </source>
</evidence>
<keyword evidence="6" id="KW-0833">Ubl conjugation pathway</keyword>
<keyword evidence="3" id="KW-0808">Transferase</keyword>
<evidence type="ECO:0000256" key="2">
    <source>
        <dbReference type="ARBA" id="ARBA00012483"/>
    </source>
</evidence>
<keyword evidence="4" id="KW-0479">Metal-binding</keyword>
<feature type="domain" description="MGRN1/RNF157-like N-terminal" evidence="9">
    <location>
        <begin position="53"/>
        <end position="154"/>
    </location>
</feature>
<evidence type="ECO:0000313" key="11">
    <source>
        <dbReference type="Proteomes" id="UP000467840"/>
    </source>
</evidence>
<evidence type="ECO:0000259" key="9">
    <source>
        <dbReference type="Pfam" id="PF26192"/>
    </source>
</evidence>
<name>A0A6A6M4F5_HEVBR</name>
<dbReference type="InterPro" id="IPR058981">
    <property type="entry name" value="MGRN1/RNF157-like_N"/>
</dbReference>
<dbReference type="InterPro" id="IPR045194">
    <property type="entry name" value="MGRN1/RNF157-like"/>
</dbReference>
<dbReference type="GO" id="GO:0016567">
    <property type="term" value="P:protein ubiquitination"/>
    <property type="evidence" value="ECO:0007669"/>
    <property type="project" value="TreeGrafter"/>
</dbReference>
<dbReference type="Proteomes" id="UP000467840">
    <property type="component" value="Chromosome 9"/>
</dbReference>
<dbReference type="GO" id="GO:0008270">
    <property type="term" value="F:zinc ion binding"/>
    <property type="evidence" value="ECO:0007669"/>
    <property type="project" value="UniProtKB-KW"/>
</dbReference>
<dbReference type="EC" id="2.3.2.27" evidence="2"/>
<evidence type="ECO:0000256" key="6">
    <source>
        <dbReference type="ARBA" id="ARBA00022786"/>
    </source>
</evidence>
<sequence>MLVGLGATVELLLSWVQAVDNLVAKKQGDRRLHMIKDPNLMHWDAHFNLCNCTMKSISQGMGQKFCQPSGTGIDLGLDHLSKPTTEEDMFPLVICAEACLSSFFAAAEPDDQPLPTMSPHAQITQAVLDKNNKGHFQVKIMKQILWVDGIHYELREINLWLWQFPCVRERMCHLHD</sequence>
<dbReference type="Pfam" id="PF26192">
    <property type="entry name" value="RNF157-like_N"/>
    <property type="match status" value="1"/>
</dbReference>
<comment type="caution">
    <text evidence="10">The sequence shown here is derived from an EMBL/GenBank/DDBJ whole genome shotgun (WGS) entry which is preliminary data.</text>
</comment>
<dbReference type="AlphaFoldDB" id="A0A6A6M4F5"/>
<organism evidence="10 11">
    <name type="scientific">Hevea brasiliensis</name>
    <name type="common">Para rubber tree</name>
    <name type="synonym">Siphonia brasiliensis</name>
    <dbReference type="NCBI Taxonomy" id="3981"/>
    <lineage>
        <taxon>Eukaryota</taxon>
        <taxon>Viridiplantae</taxon>
        <taxon>Streptophyta</taxon>
        <taxon>Embryophyta</taxon>
        <taxon>Tracheophyta</taxon>
        <taxon>Spermatophyta</taxon>
        <taxon>Magnoliopsida</taxon>
        <taxon>eudicotyledons</taxon>
        <taxon>Gunneridae</taxon>
        <taxon>Pentapetalae</taxon>
        <taxon>rosids</taxon>
        <taxon>fabids</taxon>
        <taxon>Malpighiales</taxon>
        <taxon>Euphorbiaceae</taxon>
        <taxon>Crotonoideae</taxon>
        <taxon>Micrandreae</taxon>
        <taxon>Hevea</taxon>
    </lineage>
</organism>
<gene>
    <name evidence="10" type="ORF">GH714_025288</name>
</gene>
<proteinExistence type="predicted"/>
<dbReference type="PANTHER" id="PTHR22996">
    <property type="entry name" value="MAHOGUNIN"/>
    <property type="match status" value="1"/>
</dbReference>
<keyword evidence="8" id="KW-0732">Signal</keyword>
<feature type="signal peptide" evidence="8">
    <location>
        <begin position="1"/>
        <end position="18"/>
    </location>
</feature>
<feature type="chain" id="PRO_5025337340" description="RING-type E3 ubiquitin transferase" evidence="8">
    <location>
        <begin position="19"/>
        <end position="176"/>
    </location>
</feature>
<protein>
    <recommendedName>
        <fullName evidence="2">RING-type E3 ubiquitin transferase</fullName>
        <ecNumber evidence="2">2.3.2.27</ecNumber>
    </recommendedName>
</protein>